<protein>
    <submittedName>
        <fullName evidence="1">Uncharacterized protein</fullName>
    </submittedName>
</protein>
<sequence>MRKKEKDTLVYQVAEEIYAHYPHLWERFGQNGRDRTEEDNHHHLDHLSAAYEMDSVDFFIDYTTWLNNVLTSRGVGTFLIVDNFERLARLINDMECEDEKEQQSFIEYLQKALQHLETFPSKR</sequence>
<gene>
    <name evidence="1" type="ORF">H0266_12505</name>
</gene>
<evidence type="ECO:0000313" key="2">
    <source>
        <dbReference type="Proteomes" id="UP000571017"/>
    </source>
</evidence>
<dbReference type="AlphaFoldDB" id="A0A838CUU3"/>
<dbReference type="RefSeq" id="WP_181472708.1">
    <property type="nucleotide sequence ID" value="NZ_JACEFG010000002.1"/>
</dbReference>
<comment type="caution">
    <text evidence="1">The sequence shown here is derived from an EMBL/GenBank/DDBJ whole genome shotgun (WGS) entry which is preliminary data.</text>
</comment>
<dbReference type="EMBL" id="JACEFG010000002">
    <property type="protein sequence ID" value="MBA2175714.1"/>
    <property type="molecule type" value="Genomic_DNA"/>
</dbReference>
<name>A0A838CUU3_9BACI</name>
<proteinExistence type="predicted"/>
<reference evidence="1 2" key="1">
    <citation type="journal article" date="2004" name="Extremophiles">
        <title>Halobacillus locisalis sp. nov., a halophilic bacterium isolated from a marine solar saltern of the Yellow Sea in Korea.</title>
        <authorList>
            <person name="Yoon J.H."/>
            <person name="Kang K.H."/>
            <person name="Oh T.K."/>
            <person name="Park Y.H."/>
        </authorList>
    </citation>
    <scope>NUCLEOTIDE SEQUENCE [LARGE SCALE GENOMIC DNA]</scope>
    <source>
        <strain evidence="1 2">KCTC 3788</strain>
    </source>
</reference>
<organism evidence="1 2">
    <name type="scientific">Halobacillus locisalis</name>
    <dbReference type="NCBI Taxonomy" id="220753"/>
    <lineage>
        <taxon>Bacteria</taxon>
        <taxon>Bacillati</taxon>
        <taxon>Bacillota</taxon>
        <taxon>Bacilli</taxon>
        <taxon>Bacillales</taxon>
        <taxon>Bacillaceae</taxon>
        <taxon>Halobacillus</taxon>
    </lineage>
</organism>
<accession>A0A838CUU3</accession>
<evidence type="ECO:0000313" key="1">
    <source>
        <dbReference type="EMBL" id="MBA2175714.1"/>
    </source>
</evidence>
<keyword evidence="2" id="KW-1185">Reference proteome</keyword>
<dbReference type="Proteomes" id="UP000571017">
    <property type="component" value="Unassembled WGS sequence"/>
</dbReference>